<dbReference type="InterPro" id="IPR012338">
    <property type="entry name" value="Beta-lactam/transpept-like"/>
</dbReference>
<evidence type="ECO:0000256" key="2">
    <source>
        <dbReference type="ARBA" id="ARBA00007840"/>
    </source>
</evidence>
<dbReference type="InterPro" id="IPR001466">
    <property type="entry name" value="Beta-lactam-related"/>
</dbReference>
<evidence type="ECO:0000256" key="1">
    <source>
        <dbReference type="ARBA" id="ARBA00001526"/>
    </source>
</evidence>
<dbReference type="GO" id="GO:0016787">
    <property type="term" value="F:hydrolase activity"/>
    <property type="evidence" value="ECO:0007669"/>
    <property type="project" value="UniProtKB-KW"/>
</dbReference>
<keyword evidence="3 5" id="KW-0378">Hydrolase</keyword>
<evidence type="ECO:0000256" key="5">
    <source>
        <dbReference type="RuleBase" id="RU361140"/>
    </source>
</evidence>
<evidence type="ECO:0000256" key="3">
    <source>
        <dbReference type="ARBA" id="ARBA00022801"/>
    </source>
</evidence>
<evidence type="ECO:0000313" key="7">
    <source>
        <dbReference type="EMBL" id="MDJ1492254.1"/>
    </source>
</evidence>
<comment type="similarity">
    <text evidence="2 5">Belongs to the class-C beta-lactamase family.</text>
</comment>
<evidence type="ECO:0000259" key="6">
    <source>
        <dbReference type="Pfam" id="PF00144"/>
    </source>
</evidence>
<dbReference type="RefSeq" id="WP_313992922.1">
    <property type="nucleotide sequence ID" value="NZ_JASJOR010000030.1"/>
</dbReference>
<dbReference type="EMBL" id="JASJOT010000002">
    <property type="protein sequence ID" value="MDJ1492254.1"/>
    <property type="molecule type" value="Genomic_DNA"/>
</dbReference>
<dbReference type="InterPro" id="IPR001586">
    <property type="entry name" value="Beta-lactam_class-C_AS"/>
</dbReference>
<name>A0ABT7CEU5_9BACT</name>
<sequence>MKAYLMSILLLASCLGCKEDATQPIVTNNPLTSSLDQTVHSAVEKYASASSTGGFVIGIFRNDSTFIYRYGHSNKEAHQLPDENTIFEIGSISKTFTAALMADFAASLQINLEEPASKFLPLPSLEKNGIQVKLKDLLNHSSGLPRLPDDLVNGADAQEPYKHYDSTKVYTYLKNKPLKNTPETVFEYSNLAFGVAGLLLERNTGKSYEQLVEEKIAIPLGMQDTKITLSEDEKLRFAKGYDTKGKPVAYWNDMNGFKGAGALRSTVKDLLVYAQANITPGNNTIGKSFADCLQITSTLDNTKVGLAWFELTINDQPVYVHDGGTGGFTSFILFSKEKKRALVLLANNSTENLSSVIDRLSKSVF</sequence>
<dbReference type="InterPro" id="IPR050491">
    <property type="entry name" value="AmpC-like"/>
</dbReference>
<gene>
    <name evidence="7" type="ORF">QNI19_04880</name>
</gene>
<reference evidence="7 8" key="1">
    <citation type="submission" date="2023-05" db="EMBL/GenBank/DDBJ databases">
        <authorList>
            <person name="Zhang X."/>
        </authorList>
    </citation>
    <scope>NUCLEOTIDE SEQUENCE [LARGE SCALE GENOMIC DNA]</scope>
    <source>
        <strain evidence="7 8">DM2B3-1</strain>
    </source>
</reference>
<dbReference type="PANTHER" id="PTHR46825">
    <property type="entry name" value="D-ALANYL-D-ALANINE-CARBOXYPEPTIDASE/ENDOPEPTIDASE AMPH"/>
    <property type="match status" value="1"/>
</dbReference>
<dbReference type="EC" id="3.5.2.6" evidence="5"/>
<keyword evidence="4 5" id="KW-0046">Antibiotic resistance</keyword>
<keyword evidence="8" id="KW-1185">Reference proteome</keyword>
<comment type="catalytic activity">
    <reaction evidence="1 5">
        <text>a beta-lactam + H2O = a substituted beta-amino acid</text>
        <dbReference type="Rhea" id="RHEA:20401"/>
        <dbReference type="ChEBI" id="CHEBI:15377"/>
        <dbReference type="ChEBI" id="CHEBI:35627"/>
        <dbReference type="ChEBI" id="CHEBI:140347"/>
        <dbReference type="EC" id="3.5.2.6"/>
    </reaction>
</comment>
<dbReference type="PANTHER" id="PTHR46825:SF8">
    <property type="entry name" value="BETA-LACTAMASE-RELATED"/>
    <property type="match status" value="1"/>
</dbReference>
<dbReference type="SUPFAM" id="SSF56601">
    <property type="entry name" value="beta-lactamase/transpeptidase-like"/>
    <property type="match status" value="1"/>
</dbReference>
<organism evidence="7 8">
    <name type="scientific">Xanthocytophaga flava</name>
    <dbReference type="NCBI Taxonomy" id="3048013"/>
    <lineage>
        <taxon>Bacteria</taxon>
        <taxon>Pseudomonadati</taxon>
        <taxon>Bacteroidota</taxon>
        <taxon>Cytophagia</taxon>
        <taxon>Cytophagales</taxon>
        <taxon>Rhodocytophagaceae</taxon>
        <taxon>Xanthocytophaga</taxon>
    </lineage>
</organism>
<evidence type="ECO:0000313" key="8">
    <source>
        <dbReference type="Proteomes" id="UP001228581"/>
    </source>
</evidence>
<accession>A0ABT7CEU5</accession>
<dbReference type="Gene3D" id="3.40.710.10">
    <property type="entry name" value="DD-peptidase/beta-lactamase superfamily"/>
    <property type="match status" value="1"/>
</dbReference>
<dbReference type="Pfam" id="PF00144">
    <property type="entry name" value="Beta-lactamase"/>
    <property type="match status" value="1"/>
</dbReference>
<comment type="caution">
    <text evidence="7">The sequence shown here is derived from an EMBL/GenBank/DDBJ whole genome shotgun (WGS) entry which is preliminary data.</text>
</comment>
<evidence type="ECO:0000256" key="4">
    <source>
        <dbReference type="ARBA" id="ARBA00023251"/>
    </source>
</evidence>
<proteinExistence type="inferred from homology"/>
<protein>
    <recommendedName>
        <fullName evidence="5">Beta-lactamase</fullName>
        <ecNumber evidence="5">3.5.2.6</ecNumber>
    </recommendedName>
</protein>
<dbReference type="Proteomes" id="UP001228581">
    <property type="component" value="Unassembled WGS sequence"/>
</dbReference>
<dbReference type="PROSITE" id="PS00336">
    <property type="entry name" value="BETA_LACTAMASE_C"/>
    <property type="match status" value="1"/>
</dbReference>
<feature type="domain" description="Beta-lactamase-related" evidence="6">
    <location>
        <begin position="43"/>
        <end position="353"/>
    </location>
</feature>